<proteinExistence type="predicted"/>
<organism evidence="2 3">
    <name type="scientific">Pseudocercospora fuligena</name>
    <dbReference type="NCBI Taxonomy" id="685502"/>
    <lineage>
        <taxon>Eukaryota</taxon>
        <taxon>Fungi</taxon>
        <taxon>Dikarya</taxon>
        <taxon>Ascomycota</taxon>
        <taxon>Pezizomycotina</taxon>
        <taxon>Dothideomycetes</taxon>
        <taxon>Dothideomycetidae</taxon>
        <taxon>Mycosphaerellales</taxon>
        <taxon>Mycosphaerellaceae</taxon>
        <taxon>Pseudocercospora</taxon>
    </lineage>
</organism>
<feature type="region of interest" description="Disordered" evidence="1">
    <location>
        <begin position="1"/>
        <end position="31"/>
    </location>
</feature>
<sequence length="177" mass="20508">MDHSPGEDHQKSEGPEPQTATSANMGKSFDLLNPKPWASRRHSYTSETAKQLEALTEQLLVEASNQDWRNPIFRYMDPEFTAEFEHAGGRVLDSWQVYIDHHNKVAEANPGYRFEVLNIAADVYEASGSAVIYALLKVFDHPKDVVRESIILMQWRRSHNEWKCYKERVIRGMDWNT</sequence>
<dbReference type="InterPro" id="IPR032710">
    <property type="entry name" value="NTF2-like_dom_sf"/>
</dbReference>
<evidence type="ECO:0000313" key="2">
    <source>
        <dbReference type="EMBL" id="KAF7195184.1"/>
    </source>
</evidence>
<keyword evidence="3" id="KW-1185">Reference proteome</keyword>
<dbReference type="AlphaFoldDB" id="A0A8H6RQ78"/>
<dbReference type="OrthoDB" id="3940331at2759"/>
<reference evidence="2" key="1">
    <citation type="submission" date="2020-04" db="EMBL/GenBank/DDBJ databases">
        <title>Draft genome resource of the tomato pathogen Pseudocercospora fuligena.</title>
        <authorList>
            <person name="Zaccaron A."/>
        </authorList>
    </citation>
    <scope>NUCLEOTIDE SEQUENCE</scope>
    <source>
        <strain evidence="2">PF001</strain>
    </source>
</reference>
<feature type="compositionally biased region" description="Basic and acidic residues" evidence="1">
    <location>
        <begin position="1"/>
        <end position="14"/>
    </location>
</feature>
<name>A0A8H6RQ78_9PEZI</name>
<evidence type="ECO:0000256" key="1">
    <source>
        <dbReference type="SAM" id="MobiDB-lite"/>
    </source>
</evidence>
<dbReference type="EMBL" id="JABCIY010000041">
    <property type="protein sequence ID" value="KAF7195184.1"/>
    <property type="molecule type" value="Genomic_DNA"/>
</dbReference>
<dbReference type="Gene3D" id="3.10.450.50">
    <property type="match status" value="1"/>
</dbReference>
<dbReference type="SUPFAM" id="SSF54427">
    <property type="entry name" value="NTF2-like"/>
    <property type="match status" value="1"/>
</dbReference>
<gene>
    <name evidence="2" type="ORF">HII31_03390</name>
</gene>
<comment type="caution">
    <text evidence="2">The sequence shown here is derived from an EMBL/GenBank/DDBJ whole genome shotgun (WGS) entry which is preliminary data.</text>
</comment>
<dbReference type="Proteomes" id="UP000660729">
    <property type="component" value="Unassembled WGS sequence"/>
</dbReference>
<accession>A0A8H6RQ78</accession>
<evidence type="ECO:0000313" key="3">
    <source>
        <dbReference type="Proteomes" id="UP000660729"/>
    </source>
</evidence>
<protein>
    <submittedName>
        <fullName evidence="2">Uncharacterized protein</fullName>
    </submittedName>
</protein>